<dbReference type="InterPro" id="IPR011527">
    <property type="entry name" value="ABC1_TM_dom"/>
</dbReference>
<sequence>MNPDSKLKKILDAWLAERARKVRSPLRMAVAMGLLGGVLVIVQAALLAWSVDAVVIRHASLGAVWPALAAMLPVFALRFLFVRAAERHAFVAASSVRTQLRAELMRRIQALGPLGLQHESSGALASHLVAGIEALEGYYARWLPNRALTALLPLAILAVVFPVDWVSGLVLMLTAPLIPVFMILLGKDAVEANQRQWRTLARLSARFLDTLAGLTTLKLFNASRREARMVARVSESYRQSTMQVLRIAFLSSVALEFLSTVSIAVVAVLIGFNLLYAKVHFQPAFFVLLLAPEFYLPLRTLGTHYHARMEAIGAAERIAEILETPLPGLPENAGPLAEAAAYGIRFDSVAFEYAPGRKALDGLTFAAEPGRVTALVGPSGAGKSTVLHLLLRFAREQSGAIWIGDQRLDEVDEASWLAKVAWVPQRAHVFAGSVLDNLRLARPDATLEQVCDAARLAGAHAFVTALPRGYDTPLGERGMGLSGGQVQRLALARAFLKDAPVVVLDEPTAHLDAHTQAHIHEALRRLAVGRTVLLVAHRPATARLADTIVVLDGGRAVQSGSHDALVAHDGLYRRLIRAHAGEAATSTLTRS</sequence>
<evidence type="ECO:0000256" key="5">
    <source>
        <dbReference type="ARBA" id="ARBA00022692"/>
    </source>
</evidence>
<evidence type="ECO:0000256" key="1">
    <source>
        <dbReference type="ARBA" id="ARBA00004651"/>
    </source>
</evidence>
<keyword evidence="9 10" id="KW-0472">Membrane</keyword>
<dbReference type="SUPFAM" id="SSF52540">
    <property type="entry name" value="P-loop containing nucleoside triphosphate hydrolases"/>
    <property type="match status" value="1"/>
</dbReference>
<dbReference type="PROSITE" id="PS50929">
    <property type="entry name" value="ABC_TM1F"/>
    <property type="match status" value="1"/>
</dbReference>
<dbReference type="RefSeq" id="WP_085229487.1">
    <property type="nucleotide sequence ID" value="NZ_BSQD01000013.1"/>
</dbReference>
<dbReference type="GO" id="GO:0005524">
    <property type="term" value="F:ATP binding"/>
    <property type="evidence" value="ECO:0007669"/>
    <property type="project" value="UniProtKB-KW"/>
</dbReference>
<gene>
    <name evidence="13" type="ORF">SAMN06295900_11443</name>
</gene>
<evidence type="ECO:0000256" key="2">
    <source>
        <dbReference type="ARBA" id="ARBA00022448"/>
    </source>
</evidence>
<dbReference type="InterPro" id="IPR039421">
    <property type="entry name" value="Type_1_exporter"/>
</dbReference>
<dbReference type="SMART" id="SM00382">
    <property type="entry name" value="AAA"/>
    <property type="match status" value="1"/>
</dbReference>
<evidence type="ECO:0000313" key="13">
    <source>
        <dbReference type="EMBL" id="SMF65636.1"/>
    </source>
</evidence>
<dbReference type="FunFam" id="3.40.50.300:FF:001001">
    <property type="entry name" value="Multidrug ABC transporter ATP-binding protein"/>
    <property type="match status" value="1"/>
</dbReference>
<dbReference type="PANTHER" id="PTHR24221">
    <property type="entry name" value="ATP-BINDING CASSETTE SUB-FAMILY B"/>
    <property type="match status" value="1"/>
</dbReference>
<protein>
    <submittedName>
        <fullName evidence="13">ATP-binding cassette, subfamily C, CydD</fullName>
    </submittedName>
</protein>
<evidence type="ECO:0000313" key="14">
    <source>
        <dbReference type="Proteomes" id="UP000192911"/>
    </source>
</evidence>
<keyword evidence="14" id="KW-1185">Reference proteome</keyword>
<dbReference type="STRING" id="28094.SAMN06295900_11443"/>
<evidence type="ECO:0000256" key="7">
    <source>
        <dbReference type="ARBA" id="ARBA00022840"/>
    </source>
</evidence>
<dbReference type="OrthoDB" id="9806127at2"/>
<keyword evidence="5 10" id="KW-0812">Transmembrane</keyword>
<dbReference type="GO" id="GO:0140359">
    <property type="term" value="F:ABC-type transporter activity"/>
    <property type="evidence" value="ECO:0007669"/>
    <property type="project" value="InterPro"/>
</dbReference>
<dbReference type="SUPFAM" id="SSF90123">
    <property type="entry name" value="ABC transporter transmembrane region"/>
    <property type="match status" value="1"/>
</dbReference>
<feature type="transmembrane region" description="Helical" evidence="10">
    <location>
        <begin position="147"/>
        <end position="163"/>
    </location>
</feature>
<dbReference type="PROSITE" id="PS50893">
    <property type="entry name" value="ABC_TRANSPORTER_2"/>
    <property type="match status" value="1"/>
</dbReference>
<dbReference type="Pfam" id="PF00005">
    <property type="entry name" value="ABC_tran"/>
    <property type="match status" value="1"/>
</dbReference>
<proteinExistence type="predicted"/>
<accession>A0A1X7G833</accession>
<evidence type="ECO:0000259" key="12">
    <source>
        <dbReference type="PROSITE" id="PS50929"/>
    </source>
</evidence>
<dbReference type="InterPro" id="IPR003439">
    <property type="entry name" value="ABC_transporter-like_ATP-bd"/>
</dbReference>
<feature type="transmembrane region" description="Helical" evidence="10">
    <location>
        <begin position="63"/>
        <end position="81"/>
    </location>
</feature>
<dbReference type="Pfam" id="PF00664">
    <property type="entry name" value="ABC_membrane"/>
    <property type="match status" value="1"/>
</dbReference>
<name>A0A1X7G833_TRICW</name>
<feature type="transmembrane region" description="Helical" evidence="10">
    <location>
        <begin position="28"/>
        <end position="51"/>
    </location>
</feature>
<keyword evidence="6" id="KW-0547">Nucleotide-binding</keyword>
<dbReference type="GO" id="GO:0016887">
    <property type="term" value="F:ATP hydrolysis activity"/>
    <property type="evidence" value="ECO:0007669"/>
    <property type="project" value="InterPro"/>
</dbReference>
<keyword evidence="3" id="KW-1003">Cell membrane</keyword>
<dbReference type="EMBL" id="FXAH01000014">
    <property type="protein sequence ID" value="SMF65636.1"/>
    <property type="molecule type" value="Genomic_DNA"/>
</dbReference>
<dbReference type="PANTHER" id="PTHR24221:SF590">
    <property type="entry name" value="COMPONENT LINKED WITH THE ASSEMBLY OF CYTOCHROME' TRANSPORT TRANSMEMBRANE ATP-BINDING PROTEIN ABC TRANSPORTER CYDD-RELATED"/>
    <property type="match status" value="1"/>
</dbReference>
<dbReference type="InterPro" id="IPR014216">
    <property type="entry name" value="ABC_transptr_CydD"/>
</dbReference>
<organism evidence="13 14">
    <name type="scientific">Trinickia caryophylli</name>
    <name type="common">Paraburkholderia caryophylli</name>
    <dbReference type="NCBI Taxonomy" id="28094"/>
    <lineage>
        <taxon>Bacteria</taxon>
        <taxon>Pseudomonadati</taxon>
        <taxon>Pseudomonadota</taxon>
        <taxon>Betaproteobacteria</taxon>
        <taxon>Burkholderiales</taxon>
        <taxon>Burkholderiaceae</taxon>
        <taxon>Trinickia</taxon>
    </lineage>
</organism>
<evidence type="ECO:0000256" key="8">
    <source>
        <dbReference type="ARBA" id="ARBA00022989"/>
    </source>
</evidence>
<dbReference type="Gene3D" id="3.40.50.300">
    <property type="entry name" value="P-loop containing nucleotide triphosphate hydrolases"/>
    <property type="match status" value="1"/>
</dbReference>
<dbReference type="AlphaFoldDB" id="A0A1X7G833"/>
<dbReference type="GeneID" id="95551720"/>
<evidence type="ECO:0000256" key="3">
    <source>
        <dbReference type="ARBA" id="ARBA00022475"/>
    </source>
</evidence>
<evidence type="ECO:0000256" key="10">
    <source>
        <dbReference type="SAM" id="Phobius"/>
    </source>
</evidence>
<dbReference type="Proteomes" id="UP000192911">
    <property type="component" value="Unassembled WGS sequence"/>
</dbReference>
<dbReference type="InterPro" id="IPR003593">
    <property type="entry name" value="AAA+_ATPase"/>
</dbReference>
<dbReference type="NCBIfam" id="TIGR02857">
    <property type="entry name" value="CydD"/>
    <property type="match status" value="1"/>
</dbReference>
<feature type="transmembrane region" description="Helical" evidence="10">
    <location>
        <begin position="169"/>
        <end position="186"/>
    </location>
</feature>
<dbReference type="InterPro" id="IPR027417">
    <property type="entry name" value="P-loop_NTPase"/>
</dbReference>
<keyword evidence="2" id="KW-0813">Transport</keyword>
<dbReference type="CDD" id="cd18584">
    <property type="entry name" value="ABC_6TM_AarD_CydD"/>
    <property type="match status" value="1"/>
</dbReference>
<feature type="transmembrane region" description="Helical" evidence="10">
    <location>
        <begin position="247"/>
        <end position="275"/>
    </location>
</feature>
<keyword evidence="4" id="KW-0997">Cell inner membrane</keyword>
<keyword evidence="8 10" id="KW-1133">Transmembrane helix</keyword>
<evidence type="ECO:0000256" key="4">
    <source>
        <dbReference type="ARBA" id="ARBA00022519"/>
    </source>
</evidence>
<feature type="domain" description="ABC transporter" evidence="11">
    <location>
        <begin position="344"/>
        <end position="578"/>
    </location>
</feature>
<evidence type="ECO:0000256" key="9">
    <source>
        <dbReference type="ARBA" id="ARBA00023136"/>
    </source>
</evidence>
<feature type="domain" description="ABC transmembrane type-1" evidence="12">
    <location>
        <begin position="29"/>
        <end position="310"/>
    </location>
</feature>
<keyword evidence="7 13" id="KW-0067">ATP-binding</keyword>
<dbReference type="GO" id="GO:0042883">
    <property type="term" value="P:cysteine transport"/>
    <property type="evidence" value="ECO:0007669"/>
    <property type="project" value="InterPro"/>
</dbReference>
<dbReference type="GO" id="GO:0005886">
    <property type="term" value="C:plasma membrane"/>
    <property type="evidence" value="ECO:0007669"/>
    <property type="project" value="UniProtKB-SubCell"/>
</dbReference>
<comment type="subcellular location">
    <subcellularLocation>
        <location evidence="1">Cell membrane</location>
        <topology evidence="1">Multi-pass membrane protein</topology>
    </subcellularLocation>
</comment>
<dbReference type="InterPro" id="IPR036640">
    <property type="entry name" value="ABC1_TM_sf"/>
</dbReference>
<reference evidence="14" key="1">
    <citation type="submission" date="2017-04" db="EMBL/GenBank/DDBJ databases">
        <authorList>
            <person name="Varghese N."/>
            <person name="Submissions S."/>
        </authorList>
    </citation>
    <scope>NUCLEOTIDE SEQUENCE [LARGE SCALE GENOMIC DNA]</scope>
    <source>
        <strain evidence="14">Ballard 720</strain>
    </source>
</reference>
<evidence type="ECO:0000256" key="6">
    <source>
        <dbReference type="ARBA" id="ARBA00022741"/>
    </source>
</evidence>
<dbReference type="Gene3D" id="1.20.1560.10">
    <property type="entry name" value="ABC transporter type 1, transmembrane domain"/>
    <property type="match status" value="1"/>
</dbReference>
<evidence type="ECO:0000259" key="11">
    <source>
        <dbReference type="PROSITE" id="PS50893"/>
    </source>
</evidence>